<accession>A0A378RIG9</accession>
<dbReference type="AlphaFoldDB" id="A0A378RIG9"/>
<protein>
    <submittedName>
        <fullName evidence="1">Uncharacterized protein</fullName>
    </submittedName>
</protein>
<dbReference type="Proteomes" id="UP000255024">
    <property type="component" value="Unassembled WGS sequence"/>
</dbReference>
<dbReference type="RefSeq" id="WP_115089900.1">
    <property type="nucleotide sequence ID" value="NZ_CP068107.1"/>
</dbReference>
<sequence>MAYSIKKEDVIQYKPEELKNFHLFIHEYIDNLNFTFNPSDFLSNAADYIAMAASLFKDAGWSGDGVIQLIWVPPFIWEGFSTGEEANGIVLWHVKQKEDGISWLLSPIAFPINTQAR</sequence>
<proteinExistence type="predicted"/>
<evidence type="ECO:0000313" key="1">
    <source>
        <dbReference type="EMBL" id="STZ26836.1"/>
    </source>
</evidence>
<keyword evidence="2" id="KW-1185">Reference proteome</keyword>
<organism evidence="1 2">
    <name type="scientific">Myroides odoratus</name>
    <name type="common">Flavobacterium odoratum</name>
    <dbReference type="NCBI Taxonomy" id="256"/>
    <lineage>
        <taxon>Bacteria</taxon>
        <taxon>Pseudomonadati</taxon>
        <taxon>Bacteroidota</taxon>
        <taxon>Flavobacteriia</taxon>
        <taxon>Flavobacteriales</taxon>
        <taxon>Flavobacteriaceae</taxon>
        <taxon>Myroides</taxon>
    </lineage>
</organism>
<name>A0A378RIG9_MYROD</name>
<evidence type="ECO:0000313" key="2">
    <source>
        <dbReference type="Proteomes" id="UP000255024"/>
    </source>
</evidence>
<dbReference type="EMBL" id="UGQL01000001">
    <property type="protein sequence ID" value="STZ26836.1"/>
    <property type="molecule type" value="Genomic_DNA"/>
</dbReference>
<reference evidence="1 2" key="1">
    <citation type="submission" date="2018-06" db="EMBL/GenBank/DDBJ databases">
        <authorList>
            <consortium name="Pathogen Informatics"/>
            <person name="Doyle S."/>
        </authorList>
    </citation>
    <scope>NUCLEOTIDE SEQUENCE [LARGE SCALE GENOMIC DNA]</scope>
    <source>
        <strain evidence="1 2">NCTC11179</strain>
    </source>
</reference>
<gene>
    <name evidence="1" type="ORF">NCTC11179_00363</name>
</gene>